<evidence type="ECO:0000313" key="2">
    <source>
        <dbReference type="EnsemblPlants" id="LPERR06G18790.1"/>
    </source>
</evidence>
<proteinExistence type="predicted"/>
<reference evidence="3" key="2">
    <citation type="submission" date="2013-12" db="EMBL/GenBank/DDBJ databases">
        <authorList>
            <person name="Yu Y."/>
            <person name="Lee S."/>
            <person name="de Baynast K."/>
            <person name="Wissotski M."/>
            <person name="Liu L."/>
            <person name="Talag J."/>
            <person name="Goicoechea J."/>
            <person name="Angelova A."/>
            <person name="Jetty R."/>
            <person name="Kudrna D."/>
            <person name="Golser W."/>
            <person name="Rivera L."/>
            <person name="Zhang J."/>
            <person name="Wing R."/>
        </authorList>
    </citation>
    <scope>NUCLEOTIDE SEQUENCE</scope>
</reference>
<dbReference type="AlphaFoldDB" id="A0A0D9WSK1"/>
<dbReference type="HOGENOM" id="CLU_2018505_0_0_1"/>
<keyword evidence="3" id="KW-1185">Reference proteome</keyword>
<evidence type="ECO:0000313" key="3">
    <source>
        <dbReference type="Proteomes" id="UP000032180"/>
    </source>
</evidence>
<dbReference type="Proteomes" id="UP000032180">
    <property type="component" value="Chromosome 6"/>
</dbReference>
<feature type="region of interest" description="Disordered" evidence="1">
    <location>
        <begin position="49"/>
        <end position="123"/>
    </location>
</feature>
<evidence type="ECO:0000256" key="1">
    <source>
        <dbReference type="SAM" id="MobiDB-lite"/>
    </source>
</evidence>
<accession>A0A0D9WSK1</accession>
<feature type="compositionally biased region" description="Polar residues" evidence="1">
    <location>
        <begin position="51"/>
        <end position="61"/>
    </location>
</feature>
<reference evidence="2" key="3">
    <citation type="submission" date="2015-04" db="UniProtKB">
        <authorList>
            <consortium name="EnsemblPlants"/>
        </authorList>
    </citation>
    <scope>IDENTIFICATION</scope>
</reference>
<reference evidence="2 3" key="1">
    <citation type="submission" date="2012-08" db="EMBL/GenBank/DDBJ databases">
        <title>Oryza genome evolution.</title>
        <authorList>
            <person name="Wing R.A."/>
        </authorList>
    </citation>
    <scope>NUCLEOTIDE SEQUENCE</scope>
</reference>
<protein>
    <submittedName>
        <fullName evidence="2">Uncharacterized protein</fullName>
    </submittedName>
</protein>
<sequence>MEVELTAAAGGVHVHGHGLQLQHPHPHPPRVGVRPPSLLSNKAQEMLMLQHKSSSSNSNAILTEKPPRSSSTPRVVVNIGGETEPAPRRAARAWQPAAKRDHPAEADCFVAGAGDGGRRHEED</sequence>
<dbReference type="EnsemblPlants" id="LPERR06G18790.1">
    <property type="protein sequence ID" value="LPERR06G18790.1"/>
    <property type="gene ID" value="LPERR06G18790"/>
</dbReference>
<dbReference type="Gramene" id="LPERR06G18790.1">
    <property type="protein sequence ID" value="LPERR06G18790.1"/>
    <property type="gene ID" value="LPERR06G18790"/>
</dbReference>
<name>A0A0D9WSK1_9ORYZ</name>
<feature type="region of interest" description="Disordered" evidence="1">
    <location>
        <begin position="1"/>
        <end position="35"/>
    </location>
</feature>
<organism evidence="2 3">
    <name type="scientific">Leersia perrieri</name>
    <dbReference type="NCBI Taxonomy" id="77586"/>
    <lineage>
        <taxon>Eukaryota</taxon>
        <taxon>Viridiplantae</taxon>
        <taxon>Streptophyta</taxon>
        <taxon>Embryophyta</taxon>
        <taxon>Tracheophyta</taxon>
        <taxon>Spermatophyta</taxon>
        <taxon>Magnoliopsida</taxon>
        <taxon>Liliopsida</taxon>
        <taxon>Poales</taxon>
        <taxon>Poaceae</taxon>
        <taxon>BOP clade</taxon>
        <taxon>Oryzoideae</taxon>
        <taxon>Oryzeae</taxon>
        <taxon>Oryzinae</taxon>
        <taxon>Leersia</taxon>
    </lineage>
</organism>